<sequence>MARCAAWRRWRDTAAGSQLAPATQAGLHKRCSRGSALPAPTCRLSRVLALRDQVGVASLRNATDCRHFCGAFVLTPHFAITAAHCVEHDAKHYSVHLNNYCNRDNETTPHTEVLEVITHPLYNRITRAHDIAALRLQFDLDDISWLDGTVLPNSSFGLSGSCTIYGYGYRDLNTKEVSRTLLAAHVNIVSLDECTEALGQYVAPEYDAGMICALGDGVDACEGDSGGPLMCAGKIEGIASFGLGCGIRGLPGVYTGIGSNLHWLRSLLEDTQ</sequence>
<evidence type="ECO:0000256" key="3">
    <source>
        <dbReference type="ARBA" id="ARBA00022670"/>
    </source>
</evidence>
<dbReference type="PROSITE" id="PS50240">
    <property type="entry name" value="TRYPSIN_DOM"/>
    <property type="match status" value="1"/>
</dbReference>
<evidence type="ECO:0000313" key="10">
    <source>
        <dbReference type="RefSeq" id="XP_052741502.1"/>
    </source>
</evidence>
<dbReference type="CDD" id="cd00190">
    <property type="entry name" value="Tryp_SPc"/>
    <property type="match status" value="1"/>
</dbReference>
<evidence type="ECO:0000256" key="2">
    <source>
        <dbReference type="ARBA" id="ARBA00022525"/>
    </source>
</evidence>
<evidence type="ECO:0000256" key="7">
    <source>
        <dbReference type="RuleBase" id="RU363034"/>
    </source>
</evidence>
<dbReference type="SUPFAM" id="SSF50494">
    <property type="entry name" value="Trypsin-like serine proteases"/>
    <property type="match status" value="1"/>
</dbReference>
<dbReference type="RefSeq" id="XP_052741502.1">
    <property type="nucleotide sequence ID" value="XM_052885542.1"/>
</dbReference>
<evidence type="ECO:0000256" key="1">
    <source>
        <dbReference type="ARBA" id="ARBA00004613"/>
    </source>
</evidence>
<dbReference type="InterPro" id="IPR043504">
    <property type="entry name" value="Peptidase_S1_PA_chymotrypsin"/>
</dbReference>
<evidence type="ECO:0000313" key="9">
    <source>
        <dbReference type="Proteomes" id="UP001652582"/>
    </source>
</evidence>
<dbReference type="InterPro" id="IPR033116">
    <property type="entry name" value="TRYPSIN_SER"/>
</dbReference>
<dbReference type="InterPro" id="IPR009003">
    <property type="entry name" value="Peptidase_S1_PA"/>
</dbReference>
<feature type="domain" description="Peptidase S1" evidence="8">
    <location>
        <begin position="57"/>
        <end position="269"/>
    </location>
</feature>
<protein>
    <submittedName>
        <fullName evidence="10">Trypsin alpha-3-like</fullName>
    </submittedName>
</protein>
<dbReference type="PRINTS" id="PR00722">
    <property type="entry name" value="CHYMOTRYPSIN"/>
</dbReference>
<dbReference type="Gene3D" id="2.40.10.10">
    <property type="entry name" value="Trypsin-like serine proteases"/>
    <property type="match status" value="2"/>
</dbReference>
<dbReference type="Proteomes" id="UP001652582">
    <property type="component" value="Chromosome 14"/>
</dbReference>
<keyword evidence="4 7" id="KW-0378">Hydrolase</keyword>
<keyword evidence="5 7" id="KW-0720">Serine protease</keyword>
<dbReference type="PROSITE" id="PS00134">
    <property type="entry name" value="TRYPSIN_HIS"/>
    <property type="match status" value="1"/>
</dbReference>
<dbReference type="GeneID" id="112052183"/>
<accession>A0ABM3LR07</accession>
<dbReference type="PROSITE" id="PS00135">
    <property type="entry name" value="TRYPSIN_SER"/>
    <property type="match status" value="1"/>
</dbReference>
<proteinExistence type="predicted"/>
<evidence type="ECO:0000259" key="8">
    <source>
        <dbReference type="PROSITE" id="PS50240"/>
    </source>
</evidence>
<keyword evidence="6" id="KW-1015">Disulfide bond</keyword>
<dbReference type="PANTHER" id="PTHR24264:SF65">
    <property type="entry name" value="SRCR DOMAIN-CONTAINING PROTEIN"/>
    <property type="match status" value="1"/>
</dbReference>
<dbReference type="InterPro" id="IPR001314">
    <property type="entry name" value="Peptidase_S1A"/>
</dbReference>
<dbReference type="InterPro" id="IPR018114">
    <property type="entry name" value="TRYPSIN_HIS"/>
</dbReference>
<dbReference type="InterPro" id="IPR001254">
    <property type="entry name" value="Trypsin_dom"/>
</dbReference>
<reference evidence="10" key="1">
    <citation type="submission" date="2025-08" db="UniProtKB">
        <authorList>
            <consortium name="RefSeq"/>
        </authorList>
    </citation>
    <scope>IDENTIFICATION</scope>
</reference>
<keyword evidence="2" id="KW-0964">Secreted</keyword>
<evidence type="ECO:0000256" key="6">
    <source>
        <dbReference type="ARBA" id="ARBA00023157"/>
    </source>
</evidence>
<keyword evidence="9" id="KW-1185">Reference proteome</keyword>
<organism evidence="9 10">
    <name type="scientific">Bicyclus anynana</name>
    <name type="common">Squinting bush brown butterfly</name>
    <dbReference type="NCBI Taxonomy" id="110368"/>
    <lineage>
        <taxon>Eukaryota</taxon>
        <taxon>Metazoa</taxon>
        <taxon>Ecdysozoa</taxon>
        <taxon>Arthropoda</taxon>
        <taxon>Hexapoda</taxon>
        <taxon>Insecta</taxon>
        <taxon>Pterygota</taxon>
        <taxon>Neoptera</taxon>
        <taxon>Endopterygota</taxon>
        <taxon>Lepidoptera</taxon>
        <taxon>Glossata</taxon>
        <taxon>Ditrysia</taxon>
        <taxon>Papilionoidea</taxon>
        <taxon>Nymphalidae</taxon>
        <taxon>Satyrinae</taxon>
        <taxon>Satyrini</taxon>
        <taxon>Mycalesina</taxon>
        <taxon>Bicyclus</taxon>
    </lineage>
</organism>
<gene>
    <name evidence="10" type="primary">LOC112052183</name>
</gene>
<dbReference type="Pfam" id="PF00089">
    <property type="entry name" value="Trypsin"/>
    <property type="match status" value="1"/>
</dbReference>
<dbReference type="SMART" id="SM00020">
    <property type="entry name" value="Tryp_SPc"/>
    <property type="match status" value="1"/>
</dbReference>
<evidence type="ECO:0000256" key="4">
    <source>
        <dbReference type="ARBA" id="ARBA00022801"/>
    </source>
</evidence>
<comment type="subcellular location">
    <subcellularLocation>
        <location evidence="1">Secreted</location>
    </subcellularLocation>
</comment>
<keyword evidence="3 7" id="KW-0645">Protease</keyword>
<dbReference type="InterPro" id="IPR050127">
    <property type="entry name" value="Serine_Proteases_S1"/>
</dbReference>
<evidence type="ECO:0000256" key="5">
    <source>
        <dbReference type="ARBA" id="ARBA00022825"/>
    </source>
</evidence>
<dbReference type="PANTHER" id="PTHR24264">
    <property type="entry name" value="TRYPSIN-RELATED"/>
    <property type="match status" value="1"/>
</dbReference>
<name>A0ABM3LR07_BICAN</name>